<accession>A0AAF0CHF6</accession>
<evidence type="ECO:0000256" key="1">
    <source>
        <dbReference type="SAM" id="SignalP"/>
    </source>
</evidence>
<evidence type="ECO:0000313" key="5">
    <source>
        <dbReference type="Proteomes" id="UP001218638"/>
    </source>
</evidence>
<keyword evidence="5" id="KW-1185">Reference proteome</keyword>
<dbReference type="Proteomes" id="UP001218638">
    <property type="component" value="Chromosome"/>
</dbReference>
<gene>
    <name evidence="4" type="ORF">PXH66_18140</name>
</gene>
<dbReference type="InterPro" id="IPR049366">
    <property type="entry name" value="RGL11_C"/>
</dbReference>
<dbReference type="AlphaFoldDB" id="A0AAF0CHF6"/>
<keyword evidence="4" id="KW-0456">Lyase</keyword>
<dbReference type="Gene3D" id="2.60.40.10">
    <property type="entry name" value="Immunoglobulins"/>
    <property type="match status" value="1"/>
</dbReference>
<protein>
    <submittedName>
        <fullName evidence="4">Rhamnogalacturonan lyase</fullName>
    </submittedName>
</protein>
<dbReference type="InterPro" id="IPR028994">
    <property type="entry name" value="Integrin_alpha_N"/>
</dbReference>
<organism evidence="4 5">
    <name type="scientific">Synoicihabitans lomoniglobus</name>
    <dbReference type="NCBI Taxonomy" id="2909285"/>
    <lineage>
        <taxon>Bacteria</taxon>
        <taxon>Pseudomonadati</taxon>
        <taxon>Verrucomicrobiota</taxon>
        <taxon>Opitutia</taxon>
        <taxon>Opitutales</taxon>
        <taxon>Opitutaceae</taxon>
        <taxon>Synoicihabitans</taxon>
    </lineage>
</organism>
<feature type="signal peptide" evidence="1">
    <location>
        <begin position="1"/>
        <end position="21"/>
    </location>
</feature>
<reference evidence="4" key="1">
    <citation type="submission" date="2023-03" db="EMBL/GenBank/DDBJ databases">
        <title>Lomoglobus Profundus gen. nov., sp. nov., a novel member of the phylum Verrucomicrobia, isolated from deep-marine sediment of South China Sea.</title>
        <authorList>
            <person name="Ahmad T."/>
            <person name="Ishaq S.E."/>
            <person name="Wang F."/>
        </authorList>
    </citation>
    <scope>NUCLEOTIDE SEQUENCE</scope>
    <source>
        <strain evidence="4">LMO-M01</strain>
    </source>
</reference>
<feature type="domain" description="Rhamnogalacturonan lyase family 11 C-terminal" evidence="3">
    <location>
        <begin position="148"/>
        <end position="665"/>
    </location>
</feature>
<keyword evidence="1" id="KW-0732">Signal</keyword>
<dbReference type="RefSeq" id="WP_330931074.1">
    <property type="nucleotide sequence ID" value="NZ_CP119075.1"/>
</dbReference>
<dbReference type="CDD" id="cd10318">
    <property type="entry name" value="RGL11"/>
    <property type="match status" value="1"/>
</dbReference>
<evidence type="ECO:0000259" key="3">
    <source>
        <dbReference type="Pfam" id="PF21348"/>
    </source>
</evidence>
<dbReference type="EMBL" id="CP119075">
    <property type="protein sequence ID" value="WED64262.1"/>
    <property type="molecule type" value="Genomic_DNA"/>
</dbReference>
<proteinExistence type="predicted"/>
<dbReference type="PANTHER" id="PTHR43118">
    <property type="entry name" value="RHAMNOGALACTURONAN LYASE (EUROFUNG)"/>
    <property type="match status" value="1"/>
</dbReference>
<feature type="domain" description="Rhamnogalacturonan I lyase beta-sheet" evidence="2">
    <location>
        <begin position="23"/>
        <end position="126"/>
    </location>
</feature>
<dbReference type="InterPro" id="IPR034641">
    <property type="entry name" value="RGL11"/>
</dbReference>
<evidence type="ECO:0000313" key="4">
    <source>
        <dbReference type="EMBL" id="WED64262.1"/>
    </source>
</evidence>
<dbReference type="SUPFAM" id="SSF69318">
    <property type="entry name" value="Integrin alpha N-terminal domain"/>
    <property type="match status" value="1"/>
</dbReference>
<dbReference type="Pfam" id="PF21348">
    <property type="entry name" value="RGL11_C"/>
    <property type="match status" value="1"/>
</dbReference>
<dbReference type="Pfam" id="PF18370">
    <property type="entry name" value="RGI_lyase"/>
    <property type="match status" value="1"/>
</dbReference>
<evidence type="ECO:0000259" key="2">
    <source>
        <dbReference type="Pfam" id="PF18370"/>
    </source>
</evidence>
<dbReference type="PANTHER" id="PTHR43118:SF1">
    <property type="entry name" value="RHAMNOGALACTURONAN LYASE (EUROFUNG)"/>
    <property type="match status" value="1"/>
</dbReference>
<dbReference type="GO" id="GO:0016829">
    <property type="term" value="F:lyase activity"/>
    <property type="evidence" value="ECO:0007669"/>
    <property type="project" value="UniProtKB-KW"/>
</dbReference>
<feature type="chain" id="PRO_5042108702" evidence="1">
    <location>
        <begin position="22"/>
        <end position="673"/>
    </location>
</feature>
<dbReference type="InterPro" id="IPR041624">
    <property type="entry name" value="RGI_lyase"/>
</dbReference>
<sequence length="673" mass="73449">MKLPRLLSLCLVLATSLGAQPMVERLSRGVVAIHQPDGAVFVSWRLLADDPADVAFNVYRDTAAAAPEDVGPFASRRDPRAGMRQLNEEPLTAGTWFRDTSAALYRDTSYFVRPVIEGTEGEPSKAFTLPASAAPLPYVSIPLDTPEGYTPNDGSLGDLDGDGDYEIIIKQEQHPRDNSRAGVTGQTLLQAYRLDGTHLWTINLGKNIREGAHYTMFMVADLDGDGRAEVACKTADGTIDGVGQVIGDAAADWRGQAGIEVPSRDRSGARETSTGYVASMEGRIMAGPEYLTVFDGLTGAALATTRYIPGRHPDTDNPTPEQLKSVWGDGYANRSDRFVAGVAYLDGHLPSLLFCRGYYTRTVIAAWDFRGGELTSRWVFDSHDGNPDNLPFAGQGNHQLSVADVDNDGKQEVVYGAMVVDDDGTGLYSTGWGHGDALHVSDFDWSNPGLEVHDIQERFDNEGMSLRDARTGKPLFLLPSVKAAESGGDKGEGPGRGNAFNIDPRYAGAEMWAAGAGVDGLYAADGTIILAQRPRGFPVNFGIWWDGDLLRELLDGNRVLKWNWTTEQLDPLLVAHASTSNNGTKSTPTVSADLWGDWREEIIWRTRDNQELRIYTTTIPTNYRLVTLMQDPQYRMAIAWQNSAYNQPPHPSFALDETLPLPTRPVVTFPAAP</sequence>
<dbReference type="KEGG" id="slom:PXH66_18140"/>
<name>A0AAF0CHF6_9BACT</name>
<dbReference type="InterPro" id="IPR013783">
    <property type="entry name" value="Ig-like_fold"/>
</dbReference>